<dbReference type="AlphaFoldDB" id="A0A7C9NV49"/>
<proteinExistence type="predicted"/>
<evidence type="ECO:0000259" key="1">
    <source>
        <dbReference type="Pfam" id="PF00534"/>
    </source>
</evidence>
<keyword evidence="3" id="KW-0808">Transferase</keyword>
<dbReference type="Pfam" id="PF13439">
    <property type="entry name" value="Glyco_transf_4"/>
    <property type="match status" value="1"/>
</dbReference>
<organism evidence="3 4">
    <name type="scientific">Furfurilactobacillus rossiae</name>
    <dbReference type="NCBI Taxonomy" id="231049"/>
    <lineage>
        <taxon>Bacteria</taxon>
        <taxon>Bacillati</taxon>
        <taxon>Bacillota</taxon>
        <taxon>Bacilli</taxon>
        <taxon>Lactobacillales</taxon>
        <taxon>Lactobacillaceae</taxon>
        <taxon>Furfurilactobacillus</taxon>
    </lineage>
</organism>
<gene>
    <name evidence="3" type="ORF">GB992_11495</name>
</gene>
<comment type="caution">
    <text evidence="3">The sequence shown here is derived from an EMBL/GenBank/DDBJ whole genome shotgun (WGS) entry which is preliminary data.</text>
</comment>
<dbReference type="PANTHER" id="PTHR12526:SF630">
    <property type="entry name" value="GLYCOSYLTRANSFERASE"/>
    <property type="match status" value="1"/>
</dbReference>
<dbReference type="Gene3D" id="3.40.50.2000">
    <property type="entry name" value="Glycogen Phosphorylase B"/>
    <property type="match status" value="2"/>
</dbReference>
<feature type="domain" description="Glycosyltransferase subfamily 4-like N-terminal" evidence="2">
    <location>
        <begin position="13"/>
        <end position="169"/>
    </location>
</feature>
<dbReference type="EMBL" id="WEZT01000046">
    <property type="protein sequence ID" value="MYV06431.1"/>
    <property type="molecule type" value="Genomic_DNA"/>
</dbReference>
<name>A0A7C9NV49_9LACO</name>
<dbReference type="Proteomes" id="UP000480570">
    <property type="component" value="Unassembled WGS sequence"/>
</dbReference>
<dbReference type="InterPro" id="IPR028098">
    <property type="entry name" value="Glyco_trans_4-like_N"/>
</dbReference>
<sequence length="360" mass="41064">MDLLILTPFMNGYGGTEKVIANFCDAFATVDPQNVNLKVIDFGGTVNDAWARNRPVEIVNMAKNRRIRNVQYALTLYSKISRVLRNQKFDFVVSTNPLMWSMAYEFCKRHKLRTKVIAWYHYSLERKPIRNVFLKRADYYFAISTGIKEELMDAGISPARVKLIFNPVESVDRPISRSKASNRFVYLGRTILDGQKNIRELLVSLSKLNADLDWHLDLYGDGEDRDEAPRLAEKLGINDHLTWHGFVENPWSKITVADVLLLTSTYEGFPMVLIEGASRGLFLISSDCPTGPSDIISRQNGTLYPLGDVNSLSKKITNIIEHKDQLPSQDQIRGSVHQFHYDEYVNNVVKALQEMEKVNG</sequence>
<evidence type="ECO:0000259" key="2">
    <source>
        <dbReference type="Pfam" id="PF13439"/>
    </source>
</evidence>
<dbReference type="InterPro" id="IPR001296">
    <property type="entry name" value="Glyco_trans_1"/>
</dbReference>
<feature type="domain" description="Glycosyl transferase family 1" evidence="1">
    <location>
        <begin position="179"/>
        <end position="323"/>
    </location>
</feature>
<reference evidence="3 4" key="1">
    <citation type="journal article" date="2019" name="Appl. Environ. Microbiol.">
        <title>Genetic determinants of hydroxycinnamic acid metabolism in heterofermentative lactobacilli.</title>
        <authorList>
            <person name="Gaur G."/>
            <person name="Oh J.H."/>
            <person name="Filannino P."/>
            <person name="Gobbetti M."/>
            <person name="van Pijkeren J.P."/>
            <person name="Ganzle M.G."/>
        </authorList>
    </citation>
    <scope>NUCLEOTIDE SEQUENCE [LARGE SCALE GENOMIC DNA]</scope>
    <source>
        <strain evidence="3 4">FUA3583</strain>
    </source>
</reference>
<dbReference type="SUPFAM" id="SSF53756">
    <property type="entry name" value="UDP-Glycosyltransferase/glycogen phosphorylase"/>
    <property type="match status" value="1"/>
</dbReference>
<dbReference type="GO" id="GO:0016757">
    <property type="term" value="F:glycosyltransferase activity"/>
    <property type="evidence" value="ECO:0007669"/>
    <property type="project" value="InterPro"/>
</dbReference>
<evidence type="ECO:0000313" key="4">
    <source>
        <dbReference type="Proteomes" id="UP000480570"/>
    </source>
</evidence>
<evidence type="ECO:0000313" key="3">
    <source>
        <dbReference type="EMBL" id="MYV06431.1"/>
    </source>
</evidence>
<dbReference type="CDD" id="cd03811">
    <property type="entry name" value="GT4_GT28_WabH-like"/>
    <property type="match status" value="1"/>
</dbReference>
<protein>
    <submittedName>
        <fullName evidence="3">Glycosyltransferase</fullName>
    </submittedName>
</protein>
<dbReference type="PANTHER" id="PTHR12526">
    <property type="entry name" value="GLYCOSYLTRANSFERASE"/>
    <property type="match status" value="1"/>
</dbReference>
<accession>A0A7C9NV49</accession>
<dbReference type="Pfam" id="PF00534">
    <property type="entry name" value="Glycos_transf_1"/>
    <property type="match status" value="1"/>
</dbReference>